<dbReference type="GO" id="GO:0030838">
    <property type="term" value="P:positive regulation of actin filament polymerization"/>
    <property type="evidence" value="ECO:0007669"/>
    <property type="project" value="TreeGrafter"/>
</dbReference>
<dbReference type="Pfam" id="PF22931">
    <property type="entry name" value="SAM_TNK"/>
    <property type="match status" value="1"/>
</dbReference>
<feature type="compositionally biased region" description="Basic and acidic residues" evidence="9">
    <location>
        <begin position="313"/>
        <end position="336"/>
    </location>
</feature>
<dbReference type="InterPro" id="IPR011009">
    <property type="entry name" value="Kinase-like_dom_sf"/>
</dbReference>
<feature type="region of interest" description="Disordered" evidence="9">
    <location>
        <begin position="1091"/>
        <end position="1117"/>
    </location>
</feature>
<comment type="caution">
    <text evidence="12">The sequence shown here is derived from an EMBL/GenBank/DDBJ whole genome shotgun (WGS) entry which is preliminary data.</text>
</comment>
<dbReference type="SUPFAM" id="SSF56112">
    <property type="entry name" value="Protein kinase-like (PK-like)"/>
    <property type="match status" value="1"/>
</dbReference>
<reference evidence="12" key="1">
    <citation type="submission" date="2020-03" db="EMBL/GenBank/DDBJ databases">
        <title>Relaxed selection underlies rapid genomic changes in the transitions from sociality to social parasitism in ants.</title>
        <authorList>
            <person name="Bi X."/>
        </authorList>
    </citation>
    <scope>NUCLEOTIDE SEQUENCE</scope>
    <source>
        <strain evidence="12">BGI-DK2014a</strain>
        <tissue evidence="12">Whole body</tissue>
    </source>
</reference>
<feature type="domain" description="SH3" evidence="10">
    <location>
        <begin position="160"/>
        <end position="219"/>
    </location>
</feature>
<evidence type="ECO:0000256" key="2">
    <source>
        <dbReference type="ARBA" id="ARBA00022443"/>
    </source>
</evidence>
<dbReference type="InterPro" id="IPR055175">
    <property type="entry name" value="ACK/TNK-like_SAM"/>
</dbReference>
<proteinExistence type="predicted"/>
<dbReference type="InterPro" id="IPR000095">
    <property type="entry name" value="CRIB_dom"/>
</dbReference>
<dbReference type="PANTHER" id="PTHR15344">
    <property type="entry name" value="CDC42 EFFECTOR PROTEIN BORG"/>
    <property type="match status" value="1"/>
</dbReference>
<evidence type="ECO:0000256" key="9">
    <source>
        <dbReference type="SAM" id="MobiDB-lite"/>
    </source>
</evidence>
<evidence type="ECO:0000256" key="3">
    <source>
        <dbReference type="ARBA" id="ARBA00022679"/>
    </source>
</evidence>
<dbReference type="GO" id="GO:0004715">
    <property type="term" value="F:non-membrane spanning protein tyrosine kinase activity"/>
    <property type="evidence" value="ECO:0007669"/>
    <property type="project" value="UniProtKB-EC"/>
</dbReference>
<keyword evidence="2 8" id="KW-0728">SH3 domain</keyword>
<evidence type="ECO:0000259" key="11">
    <source>
        <dbReference type="PROSITE" id="PS50108"/>
    </source>
</evidence>
<sequence length="1736" mass="196647">MSRNGPGLYEFLMEAELQQYYPGIRGDLKVQTTAQLKYVTEEDLSAIGMSKPEIRRLKKYFQKHFPQNYLSKFKKMLLPKREEQPSDVVGMLPEERHNKPSVIPLTGHQILEAIDEPNFQRLEQPECCPKDYFTLMQQCWQHEPSKRPKFSELINVLPDLKPEQVQAVQDSTEPGQLVYRQSDIITVLDKGSSNTLWKGVLNNGKTGFFNPAHTIAYLGSNLPSNKLGEFTRGDGKNAFSSQRRKIRTDMISSPQGDLKHTGHVGLDGAYFGDISFLGKYPHLPRQVVTPYKPQEDATDNFSKISTQNARSIDMNRESTRESRSIQQETESKHESLWSDMNSEICHTTGNNANKQAMTSNIGSNTDTLGADHEYHEISDEENQDSPLKFDKTLNFDFGPSLLAEMDQMFRSLGSSPSGHSLSIEHESSNARNELREIQAKQCNKKKQATVKPISAADQKTLYSAIAMAQELTARSMTDLEHPPESPRTPASPSRRRKFSFKLPHQHSPKPDRRHFSEEAASIPDIQWLYSSLQSLSSTVSSIESLGAPSTLKLPLWDKASAEFCFAKSRELLTKSSVWASYMNIDLNEHMLDNVATKQNLTNSTKFWENGNRRDHLKCEGVSDVDIKLNVRHQHDKKFNMEDLNYGFSREMKRVSTSYVEHFEQPKYCNDETTLECTSANSERIYFREKKLDKYVKINSLEQPKLTYSSNIQEQNLSVSVKSNQALQNKLNNCGLNDCNIMPFESRYDENVDILKEKMTNFVSPCNKPDKFDVARDKTNLDLDIRPKISDTTKVNITNFTKKINMSKSRAAKMSFMPRKSNQDMNTVFGLSDNIKTNMKTSGSDSSRSNKEMIKINIQSFRKFENQNDHEGFPYIIFNNPIFITEIEKKESSIYSSSESLRANFQRLRRKSDAEANQVELNSKILAEKYQRKISGFESVKNYLDSKKAHSLNLGFSKLTQNMVQLGKNITQNSKNLETPLPKLLVSNIRNLDLSAPSQTSLQSLNIPIQKPKHLDLNIPLQNQSSINAKLNLIKKSNPPTSPTLHQHILESPKLYQDDPAKKELSKLDMLTEKFSDTAVYQYRTSLSESRKLPIKNKRRSFHRRNDSSDDSDSISHSEANIRSHLRYKRRHKKVPHSLRLNLKNRISFLNPDSVKGLSAVEHCGKSPPPSTSLLNSLSPPFSSKNNFLSWSENVPSSNLTFTSNSDFDSDTSSEYPEFTTDATLSEEAKEVYNSLVETPTLESAGDTNPLRMLRSGLSIVRPRIRGNKHATLGYPVLSQSEDISGEHAFHFEMHHSGAMTLPKVRAPPSPHAILSLPQSRILERHHSMEIENNQNQSNIDENPIPLPPRDRSKTLQPKSSLPRHQRKHPLIIPGGGVTRTLAKMAITMPSVEDQVDGHFMLQNFDTAIGETLLQDNYLSEASVNSPEEFEQRIDSELAALDSLPIEECQLRRFSVISEDLLEFSDNLIDCEDMPDIRQNVSETNNEKQSSNSSTMTDKLRRKISAEPKCSLKSFASKVQENTERDLSQNPMTISSCRSEDWNKMNSSIRVQIPSTTIQQIPLNYSSQTNVEEIPSKYKAFHCEEPLVPIGSNNNFHLTTIPKAYCLSNEKTSSCDIVSDLLRQSDHVSCEDLLEFACDGPNTRRTRGPRNGEQSDEVRIMLKVLHEQSTPESCIAALNVTEWDVLAAIKLERLQGLLKKENSFVGLEDCKVILNQCGGDVVKAAALLRNMDDAAAV</sequence>
<dbReference type="GO" id="GO:0008360">
    <property type="term" value="P:regulation of cell shape"/>
    <property type="evidence" value="ECO:0007669"/>
    <property type="project" value="TreeGrafter"/>
</dbReference>
<dbReference type="EC" id="2.7.10.2" evidence="1"/>
<dbReference type="Proteomes" id="UP000669903">
    <property type="component" value="Unassembled WGS sequence"/>
</dbReference>
<dbReference type="PROSITE" id="PS50108">
    <property type="entry name" value="CRIB"/>
    <property type="match status" value="1"/>
</dbReference>
<evidence type="ECO:0000313" key="13">
    <source>
        <dbReference type="Proteomes" id="UP000669903"/>
    </source>
</evidence>
<dbReference type="EMBL" id="JAANIC010000778">
    <property type="protein sequence ID" value="KAG5347371.1"/>
    <property type="molecule type" value="Genomic_DNA"/>
</dbReference>
<evidence type="ECO:0000313" key="12">
    <source>
        <dbReference type="EMBL" id="KAG5347371.1"/>
    </source>
</evidence>
<evidence type="ECO:0000256" key="8">
    <source>
        <dbReference type="PROSITE-ProRule" id="PRU00192"/>
    </source>
</evidence>
<feature type="compositionally biased region" description="Polar residues" evidence="9">
    <location>
        <begin position="1331"/>
        <end position="1340"/>
    </location>
</feature>
<feature type="compositionally biased region" description="Basic and acidic residues" evidence="9">
    <location>
        <begin position="1103"/>
        <end position="1117"/>
    </location>
</feature>
<feature type="compositionally biased region" description="Polar residues" evidence="9">
    <location>
        <begin position="1480"/>
        <end position="1496"/>
    </location>
</feature>
<evidence type="ECO:0000256" key="4">
    <source>
        <dbReference type="ARBA" id="ARBA00022741"/>
    </source>
</evidence>
<organism evidence="12 13">
    <name type="scientific">Acromyrmex charruanus</name>
    <dbReference type="NCBI Taxonomy" id="2715315"/>
    <lineage>
        <taxon>Eukaryota</taxon>
        <taxon>Metazoa</taxon>
        <taxon>Ecdysozoa</taxon>
        <taxon>Arthropoda</taxon>
        <taxon>Hexapoda</taxon>
        <taxon>Insecta</taxon>
        <taxon>Pterygota</taxon>
        <taxon>Neoptera</taxon>
        <taxon>Endopterygota</taxon>
        <taxon>Hymenoptera</taxon>
        <taxon>Apocrita</taxon>
        <taxon>Aculeata</taxon>
        <taxon>Formicoidea</taxon>
        <taxon>Formicidae</taxon>
        <taxon>Myrmicinae</taxon>
        <taxon>Acromyrmex</taxon>
    </lineage>
</organism>
<feature type="region of interest" description="Disordered" evidence="9">
    <location>
        <begin position="1331"/>
        <end position="1374"/>
    </location>
</feature>
<dbReference type="InterPro" id="IPR051296">
    <property type="entry name" value="Cdc42_Effector_BORG/CEP"/>
</dbReference>
<keyword evidence="5" id="KW-0418">Kinase</keyword>
<dbReference type="PANTHER" id="PTHR15344:SF12">
    <property type="entry name" value="CRIB DOMAIN-CONTAINING PROTEIN"/>
    <property type="match status" value="1"/>
</dbReference>
<keyword evidence="13" id="KW-1185">Reference proteome</keyword>
<dbReference type="Pfam" id="PF07714">
    <property type="entry name" value="PK_Tyr_Ser-Thr"/>
    <property type="match status" value="1"/>
</dbReference>
<feature type="region of interest" description="Disordered" evidence="9">
    <location>
        <begin position="475"/>
        <end position="515"/>
    </location>
</feature>
<feature type="region of interest" description="Disordered" evidence="9">
    <location>
        <begin position="1480"/>
        <end position="1499"/>
    </location>
</feature>
<feature type="compositionally biased region" description="Basic residues" evidence="9">
    <location>
        <begin position="1092"/>
        <end position="1102"/>
    </location>
</feature>
<dbReference type="PROSITE" id="PS50002">
    <property type="entry name" value="SH3"/>
    <property type="match status" value="1"/>
</dbReference>
<dbReference type="InterPro" id="IPR049587">
    <property type="entry name" value="TNK-like_SAM"/>
</dbReference>
<accession>A0A836GQ26</accession>
<dbReference type="GO" id="GO:0005737">
    <property type="term" value="C:cytoplasm"/>
    <property type="evidence" value="ECO:0007669"/>
    <property type="project" value="TreeGrafter"/>
</dbReference>
<feature type="non-terminal residue" evidence="12">
    <location>
        <position position="1"/>
    </location>
</feature>
<gene>
    <name evidence="12" type="ORF">G6Z76_0009655</name>
</gene>
<feature type="domain" description="CRIB" evidence="11">
    <location>
        <begin position="251"/>
        <end position="265"/>
    </location>
</feature>
<evidence type="ECO:0000259" key="10">
    <source>
        <dbReference type="PROSITE" id="PS50002"/>
    </source>
</evidence>
<evidence type="ECO:0000256" key="1">
    <source>
        <dbReference type="ARBA" id="ARBA00011903"/>
    </source>
</evidence>
<feature type="region of interest" description="Disordered" evidence="9">
    <location>
        <begin position="311"/>
        <end position="336"/>
    </location>
</feature>
<evidence type="ECO:0000256" key="6">
    <source>
        <dbReference type="ARBA" id="ARBA00022840"/>
    </source>
</evidence>
<dbReference type="GO" id="GO:0031274">
    <property type="term" value="P:positive regulation of pseudopodium assembly"/>
    <property type="evidence" value="ECO:0007669"/>
    <property type="project" value="TreeGrafter"/>
</dbReference>
<dbReference type="GO" id="GO:0007266">
    <property type="term" value="P:Rho protein signal transduction"/>
    <property type="evidence" value="ECO:0007669"/>
    <property type="project" value="TreeGrafter"/>
</dbReference>
<evidence type="ECO:0000256" key="5">
    <source>
        <dbReference type="ARBA" id="ARBA00022777"/>
    </source>
</evidence>
<dbReference type="InterPro" id="IPR001452">
    <property type="entry name" value="SH3_domain"/>
</dbReference>
<evidence type="ECO:0000256" key="7">
    <source>
        <dbReference type="ARBA" id="ARBA00023137"/>
    </source>
</evidence>
<dbReference type="Gene3D" id="1.10.510.10">
    <property type="entry name" value="Transferase(Phosphotransferase) domain 1"/>
    <property type="match status" value="1"/>
</dbReference>
<dbReference type="CDD" id="cd09539">
    <property type="entry name" value="SAM_TNK-like"/>
    <property type="match status" value="1"/>
</dbReference>
<keyword evidence="4" id="KW-0547">Nucleotide-binding</keyword>
<dbReference type="GO" id="GO:0005856">
    <property type="term" value="C:cytoskeleton"/>
    <property type="evidence" value="ECO:0007669"/>
    <property type="project" value="TreeGrafter"/>
</dbReference>
<dbReference type="GO" id="GO:0005886">
    <property type="term" value="C:plasma membrane"/>
    <property type="evidence" value="ECO:0007669"/>
    <property type="project" value="TreeGrafter"/>
</dbReference>
<keyword evidence="6" id="KW-0067">ATP-binding</keyword>
<dbReference type="GO" id="GO:0005524">
    <property type="term" value="F:ATP binding"/>
    <property type="evidence" value="ECO:0007669"/>
    <property type="project" value="UniProtKB-KW"/>
</dbReference>
<name>A0A836GQ26_9HYME</name>
<dbReference type="GO" id="GO:0031267">
    <property type="term" value="F:small GTPase binding"/>
    <property type="evidence" value="ECO:0007669"/>
    <property type="project" value="TreeGrafter"/>
</dbReference>
<feature type="non-terminal residue" evidence="12">
    <location>
        <position position="1736"/>
    </location>
</feature>
<keyword evidence="3" id="KW-0808">Transferase</keyword>
<keyword evidence="7" id="KW-0829">Tyrosine-protein kinase</keyword>
<feature type="compositionally biased region" description="Basic residues" evidence="9">
    <location>
        <begin position="493"/>
        <end position="507"/>
    </location>
</feature>
<dbReference type="InterPro" id="IPR001245">
    <property type="entry name" value="Ser-Thr/Tyr_kinase_cat_dom"/>
</dbReference>
<protein>
    <recommendedName>
        <fullName evidence="1">non-specific protein-tyrosine kinase</fullName>
        <ecNumber evidence="1">2.7.10.2</ecNumber>
    </recommendedName>
</protein>